<gene>
    <name evidence="13" type="ORF">Q4T40_17450</name>
</gene>
<evidence type="ECO:0000313" key="14">
    <source>
        <dbReference type="Proteomes" id="UP001254848"/>
    </source>
</evidence>
<dbReference type="Gene3D" id="1.10.287.130">
    <property type="match status" value="1"/>
</dbReference>
<keyword evidence="11" id="KW-0472">Membrane</keyword>
<dbReference type="SMART" id="SM00388">
    <property type="entry name" value="HisKA"/>
    <property type="match status" value="1"/>
</dbReference>
<protein>
    <recommendedName>
        <fullName evidence="3">histidine kinase</fullName>
        <ecNumber evidence="3">2.7.13.3</ecNumber>
    </recommendedName>
</protein>
<dbReference type="SMART" id="SM00387">
    <property type="entry name" value="HATPase_c"/>
    <property type="match status" value="1"/>
</dbReference>
<keyword evidence="10" id="KW-0902">Two-component regulatory system</keyword>
<keyword evidence="9" id="KW-0067">ATP-binding</keyword>
<dbReference type="InterPro" id="IPR004358">
    <property type="entry name" value="Sig_transdc_His_kin-like_C"/>
</dbReference>
<dbReference type="RefSeq" id="WP_413781487.1">
    <property type="nucleotide sequence ID" value="NZ_JAUOZS010000001.1"/>
</dbReference>
<dbReference type="CDD" id="cd00075">
    <property type="entry name" value="HATPase"/>
    <property type="match status" value="1"/>
</dbReference>
<dbReference type="PANTHER" id="PTHR44936:SF10">
    <property type="entry name" value="SENSOR PROTEIN RSTB"/>
    <property type="match status" value="1"/>
</dbReference>
<keyword evidence="14" id="KW-1185">Reference proteome</keyword>
<dbReference type="CDD" id="cd00082">
    <property type="entry name" value="HisKA"/>
    <property type="match status" value="1"/>
</dbReference>
<keyword evidence="4" id="KW-1003">Cell membrane</keyword>
<feature type="transmembrane region" description="Helical" evidence="11">
    <location>
        <begin position="66"/>
        <end position="83"/>
    </location>
</feature>
<dbReference type="Proteomes" id="UP001254848">
    <property type="component" value="Unassembled WGS sequence"/>
</dbReference>
<evidence type="ECO:0000256" key="9">
    <source>
        <dbReference type="ARBA" id="ARBA00022840"/>
    </source>
</evidence>
<evidence type="ECO:0000256" key="11">
    <source>
        <dbReference type="SAM" id="Phobius"/>
    </source>
</evidence>
<dbReference type="Pfam" id="PF02518">
    <property type="entry name" value="HATPase_c"/>
    <property type="match status" value="1"/>
</dbReference>
<keyword evidence="6" id="KW-0808">Transferase</keyword>
<feature type="transmembrane region" description="Helical" evidence="11">
    <location>
        <begin position="190"/>
        <end position="213"/>
    </location>
</feature>
<keyword evidence="5" id="KW-0597">Phosphoprotein</keyword>
<evidence type="ECO:0000256" key="6">
    <source>
        <dbReference type="ARBA" id="ARBA00022679"/>
    </source>
</evidence>
<keyword evidence="7" id="KW-0547">Nucleotide-binding</keyword>
<evidence type="ECO:0000259" key="12">
    <source>
        <dbReference type="PROSITE" id="PS50109"/>
    </source>
</evidence>
<evidence type="ECO:0000256" key="5">
    <source>
        <dbReference type="ARBA" id="ARBA00022553"/>
    </source>
</evidence>
<dbReference type="PANTHER" id="PTHR44936">
    <property type="entry name" value="SENSOR PROTEIN CREC"/>
    <property type="match status" value="1"/>
</dbReference>
<dbReference type="SUPFAM" id="SSF55874">
    <property type="entry name" value="ATPase domain of HSP90 chaperone/DNA topoisomerase II/histidine kinase"/>
    <property type="match status" value="1"/>
</dbReference>
<evidence type="ECO:0000256" key="7">
    <source>
        <dbReference type="ARBA" id="ARBA00022741"/>
    </source>
</evidence>
<keyword evidence="8 13" id="KW-0418">Kinase</keyword>
<dbReference type="GO" id="GO:0016301">
    <property type="term" value="F:kinase activity"/>
    <property type="evidence" value="ECO:0007669"/>
    <property type="project" value="UniProtKB-KW"/>
</dbReference>
<accession>A0ABU3P2X2</accession>
<dbReference type="EC" id="2.7.13.3" evidence="3"/>
<dbReference type="InterPro" id="IPR003661">
    <property type="entry name" value="HisK_dim/P_dom"/>
</dbReference>
<dbReference type="InterPro" id="IPR036890">
    <property type="entry name" value="HATPase_C_sf"/>
</dbReference>
<organism evidence="13 14">
    <name type="scientific">Anaeroselena agilis</name>
    <dbReference type="NCBI Taxonomy" id="3063788"/>
    <lineage>
        <taxon>Bacteria</taxon>
        <taxon>Bacillati</taxon>
        <taxon>Bacillota</taxon>
        <taxon>Negativicutes</taxon>
        <taxon>Acetonemataceae</taxon>
        <taxon>Anaeroselena</taxon>
    </lineage>
</organism>
<comment type="catalytic activity">
    <reaction evidence="1">
        <text>ATP + protein L-histidine = ADP + protein N-phospho-L-histidine.</text>
        <dbReference type="EC" id="2.7.13.3"/>
    </reaction>
</comment>
<name>A0ABU3P2X2_9FIRM</name>
<feature type="transmembrane region" description="Helical" evidence="11">
    <location>
        <begin position="146"/>
        <end position="170"/>
    </location>
</feature>
<reference evidence="13 14" key="1">
    <citation type="submission" date="2023-07" db="EMBL/GenBank/DDBJ databases">
        <title>The novel representative of Negativicutes class, Anaeroselena agilis gen. nov. sp. nov.</title>
        <authorList>
            <person name="Prokofeva M.I."/>
            <person name="Elcheninov A.G."/>
            <person name="Klyukina A."/>
            <person name="Kublanov I.V."/>
            <person name="Frolov E.N."/>
            <person name="Podosokorskaya O.A."/>
        </authorList>
    </citation>
    <scope>NUCLEOTIDE SEQUENCE [LARGE SCALE GENOMIC DNA]</scope>
    <source>
        <strain evidence="13 14">4137-cl</strain>
    </source>
</reference>
<keyword evidence="11" id="KW-0812">Transmembrane</keyword>
<evidence type="ECO:0000256" key="1">
    <source>
        <dbReference type="ARBA" id="ARBA00000085"/>
    </source>
</evidence>
<dbReference type="PRINTS" id="PR00344">
    <property type="entry name" value="BCTRLSENSOR"/>
</dbReference>
<evidence type="ECO:0000256" key="4">
    <source>
        <dbReference type="ARBA" id="ARBA00022475"/>
    </source>
</evidence>
<sequence length="449" mass="48711">MSLKMINYPHIFSGLGLILLGLLAPAVLSVKGFGIIPLLERSVLQASSGALLTASLKLVALNTLRALPIYIGTLLIAQGLGVFRAGAHRYLLYVLPLAVIPAAYEAIKLIYGIAYDFGIPAISLTLAIFLMSRLENMTRKVFHKILVLALLLFGVEWLDTVPLLSGYWFGRGEISTDLKKIAAFLEAEEILNITGIALFIICTANSFILARLLSVYTKELKVAEQVRLDSELKLRTLENRSLREVQSLVHDLKTPLTSIQGLAGVLTVTVADEPNRQYAARIVEASDKMSSMISELLRDDTRQVISSRELAEYAAAHVPGLSGLRSFCIEAVGLPPAVAVNKIKMSRAIVNLLENAMEAVSRDDGQVRIRLSAKDCQAVIEITDNGFGIPVNQSRLVWEPGFSTKNSSGFGLPFVRETVETNGGTIVIDSADGKGTRVIITLPEVAGND</sequence>
<dbReference type="SUPFAM" id="SSF47384">
    <property type="entry name" value="Homodimeric domain of signal transducing histidine kinase"/>
    <property type="match status" value="1"/>
</dbReference>
<dbReference type="InterPro" id="IPR003594">
    <property type="entry name" value="HATPase_dom"/>
</dbReference>
<proteinExistence type="predicted"/>
<keyword evidence="11" id="KW-1133">Transmembrane helix</keyword>
<dbReference type="Gene3D" id="3.30.565.10">
    <property type="entry name" value="Histidine kinase-like ATPase, C-terminal domain"/>
    <property type="match status" value="1"/>
</dbReference>
<dbReference type="PROSITE" id="PS50109">
    <property type="entry name" value="HIS_KIN"/>
    <property type="match status" value="1"/>
</dbReference>
<evidence type="ECO:0000256" key="8">
    <source>
        <dbReference type="ARBA" id="ARBA00022777"/>
    </source>
</evidence>
<feature type="transmembrane region" description="Helical" evidence="11">
    <location>
        <begin position="90"/>
        <end position="111"/>
    </location>
</feature>
<feature type="transmembrane region" description="Helical" evidence="11">
    <location>
        <begin position="117"/>
        <end position="134"/>
    </location>
</feature>
<comment type="caution">
    <text evidence="13">The sequence shown here is derived from an EMBL/GenBank/DDBJ whole genome shotgun (WGS) entry which is preliminary data.</text>
</comment>
<evidence type="ECO:0000256" key="3">
    <source>
        <dbReference type="ARBA" id="ARBA00012438"/>
    </source>
</evidence>
<dbReference type="InterPro" id="IPR005467">
    <property type="entry name" value="His_kinase_dom"/>
</dbReference>
<feature type="domain" description="Histidine kinase" evidence="12">
    <location>
        <begin position="247"/>
        <end position="446"/>
    </location>
</feature>
<dbReference type="InterPro" id="IPR050980">
    <property type="entry name" value="2C_sensor_his_kinase"/>
</dbReference>
<evidence type="ECO:0000313" key="13">
    <source>
        <dbReference type="EMBL" id="MDT8903025.1"/>
    </source>
</evidence>
<evidence type="ECO:0000256" key="2">
    <source>
        <dbReference type="ARBA" id="ARBA00004651"/>
    </source>
</evidence>
<dbReference type="Pfam" id="PF00512">
    <property type="entry name" value="HisKA"/>
    <property type="match status" value="1"/>
</dbReference>
<dbReference type="EMBL" id="JAUOZS010000001">
    <property type="protein sequence ID" value="MDT8903025.1"/>
    <property type="molecule type" value="Genomic_DNA"/>
</dbReference>
<dbReference type="InterPro" id="IPR036097">
    <property type="entry name" value="HisK_dim/P_sf"/>
</dbReference>
<evidence type="ECO:0000256" key="10">
    <source>
        <dbReference type="ARBA" id="ARBA00023012"/>
    </source>
</evidence>
<comment type="subcellular location">
    <subcellularLocation>
        <location evidence="2">Cell membrane</location>
        <topology evidence="2">Multi-pass membrane protein</topology>
    </subcellularLocation>
</comment>